<dbReference type="PANTHER" id="PTHR39573:SF1">
    <property type="entry name" value="STRESS RESPONSE KINASE A"/>
    <property type="match status" value="1"/>
</dbReference>
<keyword evidence="4 11" id="KW-0808">Transferase</keyword>
<evidence type="ECO:0000256" key="10">
    <source>
        <dbReference type="ARBA" id="ARBA00023016"/>
    </source>
</evidence>
<evidence type="ECO:0000313" key="14">
    <source>
        <dbReference type="Proteomes" id="UP000580043"/>
    </source>
</evidence>
<feature type="active site" description="Proton acceptor" evidence="11">
    <location>
        <position position="200"/>
    </location>
</feature>
<dbReference type="InterPro" id="IPR032882">
    <property type="entry name" value="SrkA/RdoA"/>
</dbReference>
<feature type="binding site" evidence="11">
    <location>
        <position position="217"/>
    </location>
    <ligand>
        <name>Mg(2+)</name>
        <dbReference type="ChEBI" id="CHEBI:18420"/>
    </ligand>
</feature>
<comment type="cofactor">
    <cofactor evidence="11">
        <name>Mg(2+)</name>
        <dbReference type="ChEBI" id="CHEBI:18420"/>
    </cofactor>
</comment>
<dbReference type="PANTHER" id="PTHR39573">
    <property type="entry name" value="STRESS RESPONSE KINASE A"/>
    <property type="match status" value="1"/>
</dbReference>
<dbReference type="Gene3D" id="1.20.1270.170">
    <property type="match status" value="1"/>
</dbReference>
<keyword evidence="1 11" id="KW-0963">Cytoplasm</keyword>
<evidence type="ECO:0000256" key="3">
    <source>
        <dbReference type="ARBA" id="ARBA00022553"/>
    </source>
</evidence>
<dbReference type="Pfam" id="PF01636">
    <property type="entry name" value="APH"/>
    <property type="match status" value="1"/>
</dbReference>
<dbReference type="GO" id="GO:0005737">
    <property type="term" value="C:cytoplasm"/>
    <property type="evidence" value="ECO:0007669"/>
    <property type="project" value="UniProtKB-SubCell"/>
</dbReference>
<dbReference type="Gene3D" id="3.30.200.70">
    <property type="match status" value="1"/>
</dbReference>
<feature type="binding site" evidence="11">
    <location>
        <position position="205"/>
    </location>
    <ligand>
        <name>Mg(2+)</name>
        <dbReference type="ChEBI" id="CHEBI:18420"/>
    </ligand>
</feature>
<dbReference type="InterPro" id="IPR002575">
    <property type="entry name" value="Aminoglycoside_PTrfase"/>
</dbReference>
<keyword evidence="8 11" id="KW-0067">ATP-binding</keyword>
<proteinExistence type="inferred from homology"/>
<feature type="domain" description="Aminoglycoside phosphotransferase" evidence="12">
    <location>
        <begin position="31"/>
        <end position="263"/>
    </location>
</feature>
<keyword evidence="7 11" id="KW-0418">Kinase</keyword>
<comment type="similarity">
    <text evidence="11">Belongs to the SrkA/RdoA protein kinase family.</text>
</comment>
<comment type="catalytic activity">
    <reaction evidence="11">
        <text>L-seryl-[protein] + ATP = O-phospho-L-seryl-[protein] + ADP + H(+)</text>
        <dbReference type="Rhea" id="RHEA:17989"/>
        <dbReference type="Rhea" id="RHEA-COMP:9863"/>
        <dbReference type="Rhea" id="RHEA-COMP:11604"/>
        <dbReference type="ChEBI" id="CHEBI:15378"/>
        <dbReference type="ChEBI" id="CHEBI:29999"/>
        <dbReference type="ChEBI" id="CHEBI:30616"/>
        <dbReference type="ChEBI" id="CHEBI:83421"/>
        <dbReference type="ChEBI" id="CHEBI:456216"/>
        <dbReference type="EC" id="2.7.11.1"/>
    </reaction>
</comment>
<dbReference type="RefSeq" id="WP_169144947.1">
    <property type="nucleotide sequence ID" value="NZ_JABBGA010000003.1"/>
</dbReference>
<feature type="site" description="ATP" evidence="11">
    <location>
        <position position="33"/>
    </location>
</feature>
<evidence type="ECO:0000259" key="12">
    <source>
        <dbReference type="Pfam" id="PF01636"/>
    </source>
</evidence>
<evidence type="ECO:0000256" key="7">
    <source>
        <dbReference type="ARBA" id="ARBA00022777"/>
    </source>
</evidence>
<evidence type="ECO:0000256" key="11">
    <source>
        <dbReference type="HAMAP-Rule" id="MF_01497"/>
    </source>
</evidence>
<keyword evidence="9 11" id="KW-0460">Magnesium</keyword>
<evidence type="ECO:0000256" key="4">
    <source>
        <dbReference type="ARBA" id="ARBA00022679"/>
    </source>
</evidence>
<evidence type="ECO:0000256" key="1">
    <source>
        <dbReference type="ARBA" id="ARBA00022490"/>
    </source>
</evidence>
<dbReference type="GO" id="GO:0000287">
    <property type="term" value="F:magnesium ion binding"/>
    <property type="evidence" value="ECO:0007669"/>
    <property type="project" value="UniProtKB-UniRule"/>
</dbReference>
<evidence type="ECO:0000256" key="9">
    <source>
        <dbReference type="ARBA" id="ARBA00022842"/>
    </source>
</evidence>
<evidence type="ECO:0000256" key="8">
    <source>
        <dbReference type="ARBA" id="ARBA00022840"/>
    </source>
</evidence>
<accession>A0A848FZF9</accession>
<dbReference type="NCBIfam" id="NF008738">
    <property type="entry name" value="PRK11768.1"/>
    <property type="match status" value="1"/>
</dbReference>
<sequence>MTAPFGPLTPDFVLTAVEATGLRCDGRLQTLNSYENRVYQVGIEDAAPLVVKFYRPERWRDEAILEEHGFLAELAEEEIPAVPALDIGGHSLHHHEGFRLALFTRRGGRAPELDDPAVLGWLGRFLGRIHAVGARRPFVDRPDLTLRSFGEEPRDELLRSPFLPPDLRNTWQSVADQALDGVRRCYERAGVLPQIRLHGDVHGGNVLWTDAGPHFVDFDDARNGPAIQDLWMLLSGDAPAMARQLDHVLEGYEQFAGFDPASLHLVEALRTLRLIHYAAWIAKRWDDPAFPAAFSWFDSPRYWQDMILALREQVALMDESPLTRQF</sequence>
<keyword evidence="6 11" id="KW-0547">Nucleotide-binding</keyword>
<dbReference type="Gene3D" id="1.10.510.10">
    <property type="entry name" value="Transferase(Phosphotransferase) domain 1"/>
    <property type="match status" value="1"/>
</dbReference>
<dbReference type="GO" id="GO:0005524">
    <property type="term" value="F:ATP binding"/>
    <property type="evidence" value="ECO:0007669"/>
    <property type="project" value="UniProtKB-UniRule"/>
</dbReference>
<dbReference type="HAMAP" id="MF_01497">
    <property type="entry name" value="SrkA_kinase"/>
    <property type="match status" value="1"/>
</dbReference>
<keyword evidence="2 11" id="KW-0723">Serine/threonine-protein kinase</keyword>
<keyword evidence="5 11" id="KW-0479">Metal-binding</keyword>
<keyword evidence="10 11" id="KW-0346">Stress response</keyword>
<comment type="function">
    <text evidence="11">A protein kinase that phosphorylates Ser and Thr residues. Probably acts to suppress the effects of stress linked to accumulation of reactive oxygen species. Probably involved in the extracytoplasmic stress response.</text>
</comment>
<organism evidence="13 14">
    <name type="scientific">Zoogloea dura</name>
    <dbReference type="NCBI Taxonomy" id="2728840"/>
    <lineage>
        <taxon>Bacteria</taxon>
        <taxon>Pseudomonadati</taxon>
        <taxon>Pseudomonadota</taxon>
        <taxon>Betaproteobacteria</taxon>
        <taxon>Rhodocyclales</taxon>
        <taxon>Zoogloeaceae</taxon>
        <taxon>Zoogloea</taxon>
    </lineage>
</organism>
<gene>
    <name evidence="11" type="primary">srkA</name>
    <name evidence="13" type="ORF">HHL15_06160</name>
</gene>
<evidence type="ECO:0000313" key="13">
    <source>
        <dbReference type="EMBL" id="NML25317.1"/>
    </source>
</evidence>
<dbReference type="EC" id="2.7.11.1" evidence="11"/>
<keyword evidence="3 11" id="KW-0597">Phosphoprotein</keyword>
<dbReference type="EMBL" id="JABBGA010000003">
    <property type="protein sequence ID" value="NML25317.1"/>
    <property type="molecule type" value="Genomic_DNA"/>
</dbReference>
<feature type="active site" evidence="11">
    <location>
        <position position="217"/>
    </location>
</feature>
<evidence type="ECO:0000256" key="6">
    <source>
        <dbReference type="ARBA" id="ARBA00022741"/>
    </source>
</evidence>
<dbReference type="GO" id="GO:0004674">
    <property type="term" value="F:protein serine/threonine kinase activity"/>
    <property type="evidence" value="ECO:0007669"/>
    <property type="project" value="UniProtKB-UniRule"/>
</dbReference>
<name>A0A848FZF9_9RHOO</name>
<dbReference type="InterPro" id="IPR011009">
    <property type="entry name" value="Kinase-like_dom_sf"/>
</dbReference>
<evidence type="ECO:0000256" key="2">
    <source>
        <dbReference type="ARBA" id="ARBA00022527"/>
    </source>
</evidence>
<protein>
    <recommendedName>
        <fullName evidence="11">Stress response kinase A</fullName>
        <ecNumber evidence="11">2.7.11.1</ecNumber>
    </recommendedName>
    <alternativeName>
        <fullName evidence="11">Serine/threonine-protein kinase SrkA</fullName>
    </alternativeName>
</protein>
<comment type="subcellular location">
    <subcellularLocation>
        <location evidence="11">Cytoplasm</location>
    </subcellularLocation>
</comment>
<evidence type="ECO:0000256" key="5">
    <source>
        <dbReference type="ARBA" id="ARBA00022723"/>
    </source>
</evidence>
<dbReference type="SUPFAM" id="SSF56112">
    <property type="entry name" value="Protein kinase-like (PK-like)"/>
    <property type="match status" value="1"/>
</dbReference>
<keyword evidence="14" id="KW-1185">Reference proteome</keyword>
<dbReference type="Proteomes" id="UP000580043">
    <property type="component" value="Unassembled WGS sequence"/>
</dbReference>
<comment type="caution">
    <text evidence="13">The sequence shown here is derived from an EMBL/GenBank/DDBJ whole genome shotgun (WGS) entry which is preliminary data.</text>
</comment>
<comment type="catalytic activity">
    <reaction evidence="11">
        <text>L-threonyl-[protein] + ATP = O-phospho-L-threonyl-[protein] + ADP + H(+)</text>
        <dbReference type="Rhea" id="RHEA:46608"/>
        <dbReference type="Rhea" id="RHEA-COMP:11060"/>
        <dbReference type="Rhea" id="RHEA-COMP:11605"/>
        <dbReference type="ChEBI" id="CHEBI:15378"/>
        <dbReference type="ChEBI" id="CHEBI:30013"/>
        <dbReference type="ChEBI" id="CHEBI:30616"/>
        <dbReference type="ChEBI" id="CHEBI:61977"/>
        <dbReference type="ChEBI" id="CHEBI:456216"/>
        <dbReference type="EC" id="2.7.11.1"/>
    </reaction>
</comment>
<comment type="subunit">
    <text evidence="11">Monomer.</text>
</comment>
<reference evidence="13 14" key="1">
    <citation type="submission" date="2020-04" db="EMBL/GenBank/DDBJ databases">
        <title>Zoogloea sp. G-4-1-14 isolated from soil.</title>
        <authorList>
            <person name="Dahal R.H."/>
        </authorList>
    </citation>
    <scope>NUCLEOTIDE SEQUENCE [LARGE SCALE GENOMIC DNA]</scope>
    <source>
        <strain evidence="13 14">G-4-1-14</strain>
    </source>
</reference>
<dbReference type="AlphaFoldDB" id="A0A848FZF9"/>